<organism evidence="2 3">
    <name type="scientific">Abiotrophia defectiva ATCC 49176</name>
    <dbReference type="NCBI Taxonomy" id="592010"/>
    <lineage>
        <taxon>Bacteria</taxon>
        <taxon>Bacillati</taxon>
        <taxon>Bacillota</taxon>
        <taxon>Bacilli</taxon>
        <taxon>Lactobacillales</taxon>
        <taxon>Aerococcaceae</taxon>
        <taxon>Abiotrophia</taxon>
    </lineage>
</organism>
<keyword evidence="1" id="KW-1133">Transmembrane helix</keyword>
<dbReference type="Proteomes" id="UP000019050">
    <property type="component" value="Unassembled WGS sequence"/>
</dbReference>
<keyword evidence="1" id="KW-0472">Membrane</keyword>
<sequence length="124" mass="14732">MLLNHNKEPTISLTNQNINWILYSSMVKYLAYILLTVSIFNLYSYFNIWNIITLFFAIGLAYIFRKLASWIYRKYRLRDNLLYLLRANGLYSERKVNDKTVITSSAILGWEQKVMSIALYMLII</sequence>
<evidence type="ECO:0000313" key="3">
    <source>
        <dbReference type="Proteomes" id="UP000019050"/>
    </source>
</evidence>
<evidence type="ECO:0000256" key="1">
    <source>
        <dbReference type="SAM" id="Phobius"/>
    </source>
</evidence>
<evidence type="ECO:0000313" key="2">
    <source>
        <dbReference type="EMBL" id="ESK65956.1"/>
    </source>
</evidence>
<comment type="caution">
    <text evidence="2">The sequence shown here is derived from an EMBL/GenBank/DDBJ whole genome shotgun (WGS) entry which is preliminary data.</text>
</comment>
<dbReference type="STRING" id="592010.GCWU000182_000690"/>
<keyword evidence="3" id="KW-1185">Reference proteome</keyword>
<reference evidence="2" key="1">
    <citation type="submission" date="2013-06" db="EMBL/GenBank/DDBJ databases">
        <authorList>
            <person name="Weinstock G."/>
            <person name="Sodergren E."/>
            <person name="Clifton S."/>
            <person name="Fulton L."/>
            <person name="Fulton B."/>
            <person name="Courtney L."/>
            <person name="Fronick C."/>
            <person name="Harrison M."/>
            <person name="Strong C."/>
            <person name="Farmer C."/>
            <person name="Delahaunty K."/>
            <person name="Markovic C."/>
            <person name="Hall O."/>
            <person name="Minx P."/>
            <person name="Tomlinson C."/>
            <person name="Mitreva M."/>
            <person name="Nelson J."/>
            <person name="Hou S."/>
            <person name="Wollam A."/>
            <person name="Pepin K.H."/>
            <person name="Johnson M."/>
            <person name="Bhonagiri V."/>
            <person name="Nash W.E."/>
            <person name="Warren W."/>
            <person name="Chinwalla A."/>
            <person name="Mardis E.R."/>
            <person name="Wilson R.K."/>
        </authorList>
    </citation>
    <scope>NUCLEOTIDE SEQUENCE [LARGE SCALE GENOMIC DNA]</scope>
    <source>
        <strain evidence="2">ATCC 49176</strain>
    </source>
</reference>
<gene>
    <name evidence="2" type="ORF">GCWU000182_000690</name>
</gene>
<feature type="transmembrane region" description="Helical" evidence="1">
    <location>
        <begin position="46"/>
        <end position="64"/>
    </location>
</feature>
<name>W1Q442_ABIDE</name>
<accession>W1Q442</accession>
<feature type="transmembrane region" description="Helical" evidence="1">
    <location>
        <begin position="20"/>
        <end position="40"/>
    </location>
</feature>
<dbReference type="AlphaFoldDB" id="W1Q442"/>
<dbReference type="EMBL" id="ACIN03000004">
    <property type="protein sequence ID" value="ESK65956.1"/>
    <property type="molecule type" value="Genomic_DNA"/>
</dbReference>
<protein>
    <submittedName>
        <fullName evidence="2">Uncharacterized protein</fullName>
    </submittedName>
</protein>
<dbReference type="HOGENOM" id="CLU_1998868_0_0_9"/>
<keyword evidence="1" id="KW-0812">Transmembrane</keyword>
<proteinExistence type="predicted"/>